<protein>
    <submittedName>
        <fullName evidence="1">Uncharacterized protein</fullName>
    </submittedName>
</protein>
<keyword evidence="2" id="KW-1185">Reference proteome</keyword>
<dbReference type="STRING" id="1194090.SAMN05443144_11522"/>
<organism evidence="1 2">
    <name type="scientific">Fodinibius roseus</name>
    <dbReference type="NCBI Taxonomy" id="1194090"/>
    <lineage>
        <taxon>Bacteria</taxon>
        <taxon>Pseudomonadati</taxon>
        <taxon>Balneolota</taxon>
        <taxon>Balneolia</taxon>
        <taxon>Balneolales</taxon>
        <taxon>Balneolaceae</taxon>
        <taxon>Fodinibius</taxon>
    </lineage>
</organism>
<dbReference type="EMBL" id="FQUS01000015">
    <property type="protein sequence ID" value="SHF90664.1"/>
    <property type="molecule type" value="Genomic_DNA"/>
</dbReference>
<name>A0A1M5FGP7_9BACT</name>
<dbReference type="RefSeq" id="WP_073065482.1">
    <property type="nucleotide sequence ID" value="NZ_FQUS01000015.1"/>
</dbReference>
<reference evidence="1 2" key="1">
    <citation type="submission" date="2016-11" db="EMBL/GenBank/DDBJ databases">
        <authorList>
            <person name="Jaros S."/>
            <person name="Januszkiewicz K."/>
            <person name="Wedrychowicz H."/>
        </authorList>
    </citation>
    <scope>NUCLEOTIDE SEQUENCE [LARGE SCALE GENOMIC DNA]</scope>
    <source>
        <strain evidence="1 2">DSM 21986</strain>
    </source>
</reference>
<dbReference type="OrthoDB" id="9801500at2"/>
<sequence>MNEAGHLLINKEPATLSSVDRLTKKFLSNNEESANITESPGEAIITIKTAKKTPRDTYISVIDKIMGVYEEVRNQASMELFDKPYKALEEGSEERKITEI</sequence>
<evidence type="ECO:0000313" key="2">
    <source>
        <dbReference type="Proteomes" id="UP000184041"/>
    </source>
</evidence>
<dbReference type="AlphaFoldDB" id="A0A1M5FGP7"/>
<dbReference type="Proteomes" id="UP000184041">
    <property type="component" value="Unassembled WGS sequence"/>
</dbReference>
<proteinExistence type="predicted"/>
<gene>
    <name evidence="1" type="ORF">SAMN05443144_11522</name>
</gene>
<evidence type="ECO:0000313" key="1">
    <source>
        <dbReference type="EMBL" id="SHF90664.1"/>
    </source>
</evidence>
<accession>A0A1M5FGP7</accession>